<evidence type="ECO:0000313" key="2">
    <source>
        <dbReference type="Proteomes" id="UP000092627"/>
    </source>
</evidence>
<reference evidence="1 2" key="1">
    <citation type="submission" date="2016-06" db="EMBL/GenBank/DDBJ databases">
        <authorList>
            <person name="Kjaerup R.B."/>
            <person name="Dalgaard T.S."/>
            <person name="Juul-Madsen H.R."/>
        </authorList>
    </citation>
    <scope>NUCLEOTIDE SEQUENCE [LARGE SCALE GENOMIC DNA]</scope>
    <source>
        <strain evidence="1 2">CECT 5080</strain>
    </source>
</reference>
<evidence type="ECO:0000313" key="1">
    <source>
        <dbReference type="EMBL" id="SBS34618.1"/>
    </source>
</evidence>
<name>A0A1A8TNQ8_9GAMM</name>
<dbReference type="EMBL" id="FLOC01000018">
    <property type="protein sequence ID" value="SBS34618.1"/>
    <property type="molecule type" value="Genomic_DNA"/>
</dbReference>
<protein>
    <submittedName>
        <fullName evidence="1">Uncharacterized protein</fullName>
    </submittedName>
</protein>
<accession>A0A1A8TNQ8</accession>
<sequence>MQPASGRGELAVQRPLGDPHDAVVMGDQCAYDSLLRFEAGVRCARGRLAEHQLQYAADDVQVGGFGPITDWVLRAGRDDFGLFEQCVVLVLQLAELALGLLQGRFEGQALDQHGLPGFQRDGGMGDALAAREEKAGALFGVVLAHPTLQIDVTDSEIRGVDQRGVVRRDAVPPERKFRIEDAIVDAFGIQPQLTPTWAIQRLWQVP</sequence>
<dbReference type="Proteomes" id="UP000092627">
    <property type="component" value="Unassembled WGS sequence"/>
</dbReference>
<dbReference type="STRING" id="295068.MAQ5080_02933"/>
<dbReference type="AlphaFoldDB" id="A0A1A8TNQ8"/>
<keyword evidence="2" id="KW-1185">Reference proteome</keyword>
<gene>
    <name evidence="1" type="ORF">MAQ5080_02933</name>
</gene>
<proteinExistence type="predicted"/>
<organism evidence="1 2">
    <name type="scientific">Marinomonas aquimarina</name>
    <dbReference type="NCBI Taxonomy" id="295068"/>
    <lineage>
        <taxon>Bacteria</taxon>
        <taxon>Pseudomonadati</taxon>
        <taxon>Pseudomonadota</taxon>
        <taxon>Gammaproteobacteria</taxon>
        <taxon>Oceanospirillales</taxon>
        <taxon>Oceanospirillaceae</taxon>
        <taxon>Marinomonas</taxon>
    </lineage>
</organism>